<dbReference type="Proteomes" id="UP001152300">
    <property type="component" value="Unassembled WGS sequence"/>
</dbReference>
<name>A0A9X0DR36_9HELO</name>
<keyword evidence="8" id="KW-1185">Reference proteome</keyword>
<keyword evidence="3" id="KW-0479">Metal-binding</keyword>
<dbReference type="InterPro" id="IPR001128">
    <property type="entry name" value="Cyt_P450"/>
</dbReference>
<dbReference type="GO" id="GO:0005506">
    <property type="term" value="F:iron ion binding"/>
    <property type="evidence" value="ECO:0007669"/>
    <property type="project" value="InterPro"/>
</dbReference>
<evidence type="ECO:0000256" key="4">
    <source>
        <dbReference type="ARBA" id="ARBA00023004"/>
    </source>
</evidence>
<dbReference type="OrthoDB" id="10029320at2759"/>
<dbReference type="EMBL" id="JAPEIS010000001">
    <property type="protein sequence ID" value="KAJ8071640.1"/>
    <property type="molecule type" value="Genomic_DNA"/>
</dbReference>
<dbReference type="Gene3D" id="1.10.630.10">
    <property type="entry name" value="Cytochrome P450"/>
    <property type="match status" value="1"/>
</dbReference>
<dbReference type="AlphaFoldDB" id="A0A9X0DR36"/>
<dbReference type="InterPro" id="IPR036396">
    <property type="entry name" value="Cyt_P450_sf"/>
</dbReference>
<reference evidence="7" key="1">
    <citation type="submission" date="2022-11" db="EMBL/GenBank/DDBJ databases">
        <title>Genome Resource of Sclerotinia nivalis Strain SnTB1, a Plant Pathogen Isolated from American Ginseng.</title>
        <authorList>
            <person name="Fan S."/>
        </authorList>
    </citation>
    <scope>NUCLEOTIDE SEQUENCE</scope>
    <source>
        <strain evidence="7">SnTB1</strain>
    </source>
</reference>
<dbReference type="SUPFAM" id="SSF48264">
    <property type="entry name" value="Cytochrome P450"/>
    <property type="match status" value="1"/>
</dbReference>
<evidence type="ECO:0000313" key="8">
    <source>
        <dbReference type="Proteomes" id="UP001152300"/>
    </source>
</evidence>
<keyword evidence="4" id="KW-0408">Iron</keyword>
<protein>
    <recommendedName>
        <fullName evidence="9">Cytochrome P450</fullName>
    </recommendedName>
</protein>
<feature type="transmembrane region" description="Helical" evidence="6">
    <location>
        <begin position="6"/>
        <end position="29"/>
    </location>
</feature>
<dbReference type="GO" id="GO:0004497">
    <property type="term" value="F:monooxygenase activity"/>
    <property type="evidence" value="ECO:0007669"/>
    <property type="project" value="InterPro"/>
</dbReference>
<evidence type="ECO:0000256" key="6">
    <source>
        <dbReference type="SAM" id="Phobius"/>
    </source>
</evidence>
<keyword evidence="5" id="KW-0843">Virulence</keyword>
<evidence type="ECO:0008006" key="9">
    <source>
        <dbReference type="Google" id="ProtNLM"/>
    </source>
</evidence>
<dbReference type="GO" id="GO:0016705">
    <property type="term" value="F:oxidoreductase activity, acting on paired donors, with incorporation or reduction of molecular oxygen"/>
    <property type="evidence" value="ECO:0007669"/>
    <property type="project" value="InterPro"/>
</dbReference>
<gene>
    <name evidence="7" type="ORF">OCU04_001960</name>
</gene>
<sequence length="408" mass="46201">MTPRIVPAAIAVVVVFLLRFICTVMYGLFRKECTCKENHILIRDLSEATAILKSSTLHSRAPPNQRLVSVFFISNAFTTTDQIIYKSFLAEAKYLLKTSNDEFSGLAHSTLLLAQETSSSVPFTEPIHLNTLIQVVCFRFVLLKFFPSTTLVPCSNSSILRITGLINALWISSKCSCSSGHPQMSMQNSLHHEIDSLFPLLEKGNNENPLNIILPAYETLWRVVLRCFLEVSFLKPSDVTAQWKKIIHEFLRNISPMQFSERKGRCSARDIVFESLRLYPPTKRIYRQNQKAGGIVAIDVEYLQRTEEIWGMDGSEFRPERWSKLESTDDATYKEAWMPFGKGSFQCPALKVAPMMIGMLVGCLVETFGNGQWTLEDVWGENEVLSGKSLENGREAFGSVFLRRVEVS</sequence>
<dbReference type="GO" id="GO:0020037">
    <property type="term" value="F:heme binding"/>
    <property type="evidence" value="ECO:0007669"/>
    <property type="project" value="InterPro"/>
</dbReference>
<accession>A0A9X0DR36</accession>
<evidence type="ECO:0000256" key="2">
    <source>
        <dbReference type="ARBA" id="ARBA00010617"/>
    </source>
</evidence>
<proteinExistence type="inferred from homology"/>
<keyword evidence="6" id="KW-1133">Transmembrane helix</keyword>
<dbReference type="Pfam" id="PF00067">
    <property type="entry name" value="p450"/>
    <property type="match status" value="1"/>
</dbReference>
<dbReference type="CDD" id="cd20626">
    <property type="entry name" value="CYP_Pc22g25500-like"/>
    <property type="match status" value="1"/>
</dbReference>
<comment type="caution">
    <text evidence="7">The sequence shown here is derived from an EMBL/GenBank/DDBJ whole genome shotgun (WGS) entry which is preliminary data.</text>
</comment>
<evidence type="ECO:0000256" key="3">
    <source>
        <dbReference type="ARBA" id="ARBA00022723"/>
    </source>
</evidence>
<evidence type="ECO:0000256" key="5">
    <source>
        <dbReference type="ARBA" id="ARBA00023026"/>
    </source>
</evidence>
<dbReference type="PANTHER" id="PTHR24305">
    <property type="entry name" value="CYTOCHROME P450"/>
    <property type="match status" value="1"/>
</dbReference>
<comment type="similarity">
    <text evidence="2">Belongs to the cytochrome P450 family.</text>
</comment>
<evidence type="ECO:0000313" key="7">
    <source>
        <dbReference type="EMBL" id="KAJ8071640.1"/>
    </source>
</evidence>
<dbReference type="PANTHER" id="PTHR24305:SF232">
    <property type="entry name" value="P450, PUTATIVE (EUROFUNG)-RELATED"/>
    <property type="match status" value="1"/>
</dbReference>
<evidence type="ECO:0000256" key="1">
    <source>
        <dbReference type="ARBA" id="ARBA00001971"/>
    </source>
</evidence>
<organism evidence="7 8">
    <name type="scientific">Sclerotinia nivalis</name>
    <dbReference type="NCBI Taxonomy" id="352851"/>
    <lineage>
        <taxon>Eukaryota</taxon>
        <taxon>Fungi</taxon>
        <taxon>Dikarya</taxon>
        <taxon>Ascomycota</taxon>
        <taxon>Pezizomycotina</taxon>
        <taxon>Leotiomycetes</taxon>
        <taxon>Helotiales</taxon>
        <taxon>Sclerotiniaceae</taxon>
        <taxon>Sclerotinia</taxon>
    </lineage>
</organism>
<comment type="cofactor">
    <cofactor evidence="1">
        <name>heme</name>
        <dbReference type="ChEBI" id="CHEBI:30413"/>
    </cofactor>
</comment>
<keyword evidence="6" id="KW-0472">Membrane</keyword>
<dbReference type="InterPro" id="IPR050121">
    <property type="entry name" value="Cytochrome_P450_monoxygenase"/>
</dbReference>
<keyword evidence="6" id="KW-0812">Transmembrane</keyword>